<feature type="region of interest" description="Disordered" evidence="1">
    <location>
        <begin position="41"/>
        <end position="70"/>
    </location>
</feature>
<sequence length="151" mass="16481">MDASKRASSWRQTRFQHLVSPPASGWAIAWHGMACVTLGGGGGGGGCQGPREEARQQASNDDSRTDKKRFISAGTARRIAVCRSSAAVVVHQHQRRGGRDWRRETGCGRGWAQRGHGSVGWLLACLVPEEMTSGETRRDEKRDGRLGREKA</sequence>
<accession>A0ABR1LPT5</accession>
<feature type="region of interest" description="Disordered" evidence="1">
    <location>
        <begin position="132"/>
        <end position="151"/>
    </location>
</feature>
<organism evidence="2 3">
    <name type="scientific">Phyllosticta citribraziliensis</name>
    <dbReference type="NCBI Taxonomy" id="989973"/>
    <lineage>
        <taxon>Eukaryota</taxon>
        <taxon>Fungi</taxon>
        <taxon>Dikarya</taxon>
        <taxon>Ascomycota</taxon>
        <taxon>Pezizomycotina</taxon>
        <taxon>Dothideomycetes</taxon>
        <taxon>Dothideomycetes incertae sedis</taxon>
        <taxon>Botryosphaeriales</taxon>
        <taxon>Phyllostictaceae</taxon>
        <taxon>Phyllosticta</taxon>
    </lineage>
</organism>
<dbReference type="EMBL" id="JBBPEH010000006">
    <property type="protein sequence ID" value="KAK7537192.1"/>
    <property type="molecule type" value="Genomic_DNA"/>
</dbReference>
<reference evidence="2 3" key="1">
    <citation type="submission" date="2024-04" db="EMBL/GenBank/DDBJ databases">
        <title>Phyllosticta paracitricarpa is synonymous to the EU quarantine fungus P. citricarpa based on phylogenomic analyses.</title>
        <authorList>
            <consortium name="Lawrence Berkeley National Laboratory"/>
            <person name="Van ingen-buijs V.A."/>
            <person name="Van westerhoven A.C."/>
            <person name="Haridas S."/>
            <person name="Skiadas P."/>
            <person name="Martin F."/>
            <person name="Groenewald J.Z."/>
            <person name="Crous P.W."/>
            <person name="Seidl M.F."/>
        </authorList>
    </citation>
    <scope>NUCLEOTIDE SEQUENCE [LARGE SCALE GENOMIC DNA]</scope>
    <source>
        <strain evidence="2 3">CPC 17464</strain>
    </source>
</reference>
<comment type="caution">
    <text evidence="2">The sequence shown here is derived from an EMBL/GenBank/DDBJ whole genome shotgun (WGS) entry which is preliminary data.</text>
</comment>
<keyword evidence="3" id="KW-1185">Reference proteome</keyword>
<dbReference type="Proteomes" id="UP001360953">
    <property type="component" value="Unassembled WGS sequence"/>
</dbReference>
<evidence type="ECO:0000256" key="1">
    <source>
        <dbReference type="SAM" id="MobiDB-lite"/>
    </source>
</evidence>
<dbReference type="RefSeq" id="XP_066655343.1">
    <property type="nucleotide sequence ID" value="XM_066800279.1"/>
</dbReference>
<gene>
    <name evidence="2" type="ORF">J3D65DRAFT_624714</name>
</gene>
<evidence type="ECO:0000313" key="3">
    <source>
        <dbReference type="Proteomes" id="UP001360953"/>
    </source>
</evidence>
<feature type="compositionally biased region" description="Basic and acidic residues" evidence="1">
    <location>
        <begin position="135"/>
        <end position="151"/>
    </location>
</feature>
<dbReference type="GeneID" id="92033185"/>
<feature type="compositionally biased region" description="Basic and acidic residues" evidence="1">
    <location>
        <begin position="50"/>
        <end position="69"/>
    </location>
</feature>
<proteinExistence type="predicted"/>
<evidence type="ECO:0000313" key="2">
    <source>
        <dbReference type="EMBL" id="KAK7537192.1"/>
    </source>
</evidence>
<protein>
    <submittedName>
        <fullName evidence="2">Uncharacterized protein</fullName>
    </submittedName>
</protein>
<name>A0ABR1LPT5_9PEZI</name>